<accession>A0A5C8GHS0</accession>
<feature type="signal peptide" evidence="2">
    <location>
        <begin position="1"/>
        <end position="17"/>
    </location>
</feature>
<dbReference type="EMBL" id="SDIK01000054">
    <property type="protein sequence ID" value="TXJ61543.1"/>
    <property type="molecule type" value="Genomic_DNA"/>
</dbReference>
<evidence type="ECO:0000313" key="3">
    <source>
        <dbReference type="EMBL" id="TXJ61543.1"/>
    </source>
</evidence>
<feature type="chain" id="PRO_5023108588" evidence="2">
    <location>
        <begin position="18"/>
        <end position="233"/>
    </location>
</feature>
<dbReference type="RefSeq" id="WP_130828633.1">
    <property type="nucleotide sequence ID" value="NZ_SDIK01000054.1"/>
</dbReference>
<evidence type="ECO:0000256" key="2">
    <source>
        <dbReference type="SAM" id="SignalP"/>
    </source>
</evidence>
<proteinExistence type="predicted"/>
<evidence type="ECO:0000256" key="1">
    <source>
        <dbReference type="SAM" id="MobiDB-lite"/>
    </source>
</evidence>
<dbReference type="SUPFAM" id="SSF47162">
    <property type="entry name" value="Apolipoprotein"/>
    <property type="match status" value="1"/>
</dbReference>
<dbReference type="Gene3D" id="1.20.120.20">
    <property type="entry name" value="Apolipoprotein"/>
    <property type="match status" value="1"/>
</dbReference>
<reference evidence="4" key="1">
    <citation type="submission" date="2019-05" db="EMBL/GenBank/DDBJ databases">
        <title>Prevotella brunnea sp. nov., isolated from a wound of a patient.</title>
        <authorList>
            <person name="Buhl M."/>
        </authorList>
    </citation>
    <scope>NUCLEOTIDE SEQUENCE [LARGE SCALE GENOMIC DNA]</scope>
    <source>
        <strain evidence="4">A2672</strain>
    </source>
</reference>
<gene>
    <name evidence="3" type="ORF">ETF27_07245</name>
</gene>
<dbReference type="Proteomes" id="UP000321612">
    <property type="component" value="Unassembled WGS sequence"/>
</dbReference>
<organism evidence="3 4">
    <name type="scientific">Prevotella brunnea</name>
    <dbReference type="NCBI Taxonomy" id="2508867"/>
    <lineage>
        <taxon>Bacteria</taxon>
        <taxon>Pseudomonadati</taxon>
        <taxon>Bacteroidota</taxon>
        <taxon>Bacteroidia</taxon>
        <taxon>Bacteroidales</taxon>
        <taxon>Prevotellaceae</taxon>
        <taxon>Prevotella</taxon>
    </lineage>
</organism>
<comment type="caution">
    <text evidence="3">The sequence shown here is derived from an EMBL/GenBank/DDBJ whole genome shotgun (WGS) entry which is preliminary data.</text>
</comment>
<dbReference type="OrthoDB" id="1070875at2"/>
<keyword evidence="2" id="KW-0732">Signal</keyword>
<feature type="region of interest" description="Disordered" evidence="1">
    <location>
        <begin position="187"/>
        <end position="218"/>
    </location>
</feature>
<name>A0A5C8GHS0_9BACT</name>
<dbReference type="PROSITE" id="PS51257">
    <property type="entry name" value="PROKAR_LIPOPROTEIN"/>
    <property type="match status" value="1"/>
</dbReference>
<keyword evidence="4" id="KW-1185">Reference proteome</keyword>
<sequence length="233" mass="24347">MKKVFILAIVVASVTFAGCGNKSNPSANAETDSTELSVADSVNALASEVPEDAKALVKNLTEKLNTKDANGIISAIRGAKAKAVEMAKNNPEKAKEYLSMLQSWVKSNSESIKNIVANAGNSALSKSLNGAIETVTSANPDVLLKDLTNTADGLKDAGTKALDNAAQKGEENVEAVKKNIENVSAKAQEKAEQKVKDARAETSKKVNDATNKAEKKAHKAIDEAGKAVKGLGL</sequence>
<evidence type="ECO:0000313" key="4">
    <source>
        <dbReference type="Proteomes" id="UP000321612"/>
    </source>
</evidence>
<dbReference type="AlphaFoldDB" id="A0A5C8GHS0"/>
<protein>
    <submittedName>
        <fullName evidence="3">Uncharacterized protein</fullName>
    </submittedName>
</protein>